<dbReference type="EMBL" id="MCFD01000019">
    <property type="protein sequence ID" value="ORX65953.1"/>
    <property type="molecule type" value="Genomic_DNA"/>
</dbReference>
<dbReference type="PROSITE" id="PS00134">
    <property type="entry name" value="TRYPSIN_HIS"/>
    <property type="match status" value="1"/>
</dbReference>
<dbReference type="GO" id="GO:0006508">
    <property type="term" value="P:proteolysis"/>
    <property type="evidence" value="ECO:0007669"/>
    <property type="project" value="UniProtKB-KW"/>
</dbReference>
<keyword evidence="6" id="KW-0645">Protease</keyword>
<reference evidence="6 7" key="1">
    <citation type="submission" date="2016-07" db="EMBL/GenBank/DDBJ databases">
        <title>Pervasive Adenine N6-methylation of Active Genes in Fungi.</title>
        <authorList>
            <consortium name="DOE Joint Genome Institute"/>
            <person name="Mondo S.J."/>
            <person name="Dannebaum R.O."/>
            <person name="Kuo R.C."/>
            <person name="Labutti K."/>
            <person name="Haridas S."/>
            <person name="Kuo A."/>
            <person name="Salamov A."/>
            <person name="Ahrendt S.R."/>
            <person name="Lipzen A."/>
            <person name="Sullivan W."/>
            <person name="Andreopoulos W.B."/>
            <person name="Clum A."/>
            <person name="Lindquist E."/>
            <person name="Daum C."/>
            <person name="Ramamoorthy G.K."/>
            <person name="Gryganskyi A."/>
            <person name="Culley D."/>
            <person name="Magnuson J.K."/>
            <person name="James T.Y."/>
            <person name="O'Malley M.A."/>
            <person name="Stajich J.E."/>
            <person name="Spatafora J.W."/>
            <person name="Visel A."/>
            <person name="Grigoriev I.V."/>
        </authorList>
    </citation>
    <scope>NUCLEOTIDE SEQUENCE [LARGE SCALE GENOMIC DNA]</scope>
    <source>
        <strain evidence="6 7">ATCC 12442</strain>
    </source>
</reference>
<evidence type="ECO:0000256" key="1">
    <source>
        <dbReference type="ARBA" id="ARBA00007664"/>
    </source>
</evidence>
<feature type="compositionally biased region" description="Polar residues" evidence="3">
    <location>
        <begin position="314"/>
        <end position="324"/>
    </location>
</feature>
<dbReference type="SMART" id="SM00020">
    <property type="entry name" value="Tryp_SPc"/>
    <property type="match status" value="1"/>
</dbReference>
<dbReference type="PANTHER" id="PTHR24276:SF98">
    <property type="entry name" value="FI18310P1-RELATED"/>
    <property type="match status" value="1"/>
</dbReference>
<name>A0A1Y1VXN0_9FUNG</name>
<dbReference type="InterPro" id="IPR009003">
    <property type="entry name" value="Peptidase_S1_PA"/>
</dbReference>
<evidence type="ECO:0000313" key="7">
    <source>
        <dbReference type="Proteomes" id="UP000193922"/>
    </source>
</evidence>
<feature type="signal peptide" evidence="4">
    <location>
        <begin position="1"/>
        <end position="19"/>
    </location>
</feature>
<comment type="caution">
    <text evidence="6">The sequence shown here is derived from an EMBL/GenBank/DDBJ whole genome shotgun (WGS) entry which is preliminary data.</text>
</comment>
<evidence type="ECO:0000256" key="4">
    <source>
        <dbReference type="SAM" id="SignalP"/>
    </source>
</evidence>
<sequence>MHLQAIFITIHLSIALVLAAVLPQHAAAPKTELAKSLPRIIGGHPVPDSRFNFVARITVDSPGSESLCSGSLIAPTVILTAAHCLIDESGMPATGVMRATFGYSHTSPGESFYIQKVYIHPQYDAGVRVNDIGLVILNQGVPSGLAAPAKIYTGGYNESTVFTVAGYGLTKDSAGPPSDTLLQTDLAVGDKPFCEHSYPPWNISSQICLAHNNGRDACEGDSGGPAAVHDINGNIMVLGVTSFGAGVASGKAAGYYTDASKYTDWVSQSARGEYLRPYGGNAENDYLSEFVKSISVSGINYINEDGEHPGSGVETRTATRSSGCDSVKRPNTHFLVVAISLLAFGVC</sequence>
<dbReference type="Pfam" id="PF00089">
    <property type="entry name" value="Trypsin"/>
    <property type="match status" value="1"/>
</dbReference>
<organism evidence="6 7">
    <name type="scientific">Linderina pennispora</name>
    <dbReference type="NCBI Taxonomy" id="61395"/>
    <lineage>
        <taxon>Eukaryota</taxon>
        <taxon>Fungi</taxon>
        <taxon>Fungi incertae sedis</taxon>
        <taxon>Zoopagomycota</taxon>
        <taxon>Kickxellomycotina</taxon>
        <taxon>Kickxellomycetes</taxon>
        <taxon>Kickxellales</taxon>
        <taxon>Kickxellaceae</taxon>
        <taxon>Linderina</taxon>
    </lineage>
</organism>
<keyword evidence="4" id="KW-0732">Signal</keyword>
<feature type="region of interest" description="Disordered" evidence="3">
    <location>
        <begin position="305"/>
        <end position="324"/>
    </location>
</feature>
<keyword evidence="6" id="KW-0378">Hydrolase</keyword>
<dbReference type="GO" id="GO:0004252">
    <property type="term" value="F:serine-type endopeptidase activity"/>
    <property type="evidence" value="ECO:0007669"/>
    <property type="project" value="InterPro"/>
</dbReference>
<dbReference type="InterPro" id="IPR001314">
    <property type="entry name" value="Peptidase_S1A"/>
</dbReference>
<feature type="chain" id="PRO_5013028094" evidence="4">
    <location>
        <begin position="20"/>
        <end position="347"/>
    </location>
</feature>
<dbReference type="InterPro" id="IPR050430">
    <property type="entry name" value="Peptidase_S1"/>
</dbReference>
<dbReference type="Gene3D" id="2.40.10.10">
    <property type="entry name" value="Trypsin-like serine proteases"/>
    <property type="match status" value="1"/>
</dbReference>
<gene>
    <name evidence="6" type="ORF">DL89DRAFT_307830</name>
</gene>
<dbReference type="AlphaFoldDB" id="A0A1Y1VXN0"/>
<dbReference type="InterPro" id="IPR001254">
    <property type="entry name" value="Trypsin_dom"/>
</dbReference>
<dbReference type="PANTHER" id="PTHR24276">
    <property type="entry name" value="POLYSERASE-RELATED"/>
    <property type="match status" value="1"/>
</dbReference>
<keyword evidence="7" id="KW-1185">Reference proteome</keyword>
<dbReference type="OrthoDB" id="6380398at2759"/>
<dbReference type="PRINTS" id="PR00722">
    <property type="entry name" value="CHYMOTRYPSIN"/>
</dbReference>
<evidence type="ECO:0000256" key="3">
    <source>
        <dbReference type="SAM" id="MobiDB-lite"/>
    </source>
</evidence>
<dbReference type="PROSITE" id="PS50240">
    <property type="entry name" value="TRYPSIN_DOM"/>
    <property type="match status" value="1"/>
</dbReference>
<dbReference type="InterPro" id="IPR018114">
    <property type="entry name" value="TRYPSIN_HIS"/>
</dbReference>
<keyword evidence="2" id="KW-1015">Disulfide bond</keyword>
<dbReference type="RefSeq" id="XP_040740024.1">
    <property type="nucleotide sequence ID" value="XM_040890923.1"/>
</dbReference>
<evidence type="ECO:0000313" key="6">
    <source>
        <dbReference type="EMBL" id="ORX65953.1"/>
    </source>
</evidence>
<feature type="domain" description="Peptidase S1" evidence="5">
    <location>
        <begin position="40"/>
        <end position="271"/>
    </location>
</feature>
<accession>A0A1Y1VXN0</accession>
<dbReference type="STRING" id="61395.A0A1Y1VXN0"/>
<evidence type="ECO:0000259" key="5">
    <source>
        <dbReference type="PROSITE" id="PS50240"/>
    </source>
</evidence>
<comment type="similarity">
    <text evidence="1">Belongs to the peptidase S1 family.</text>
</comment>
<proteinExistence type="inferred from homology"/>
<dbReference type="GeneID" id="63807571"/>
<evidence type="ECO:0000256" key="2">
    <source>
        <dbReference type="ARBA" id="ARBA00023157"/>
    </source>
</evidence>
<dbReference type="CDD" id="cd00190">
    <property type="entry name" value="Tryp_SPc"/>
    <property type="match status" value="1"/>
</dbReference>
<dbReference type="InterPro" id="IPR043504">
    <property type="entry name" value="Peptidase_S1_PA_chymotrypsin"/>
</dbReference>
<protein>
    <submittedName>
        <fullName evidence="6">Trypsin-like serine protease</fullName>
    </submittedName>
</protein>
<dbReference type="Proteomes" id="UP000193922">
    <property type="component" value="Unassembled WGS sequence"/>
</dbReference>
<dbReference type="SUPFAM" id="SSF50494">
    <property type="entry name" value="Trypsin-like serine proteases"/>
    <property type="match status" value="1"/>
</dbReference>